<evidence type="ECO:0000313" key="2">
    <source>
        <dbReference type="EMBL" id="MBC3908181.1"/>
    </source>
</evidence>
<dbReference type="RefSeq" id="WP_186953720.1">
    <property type="nucleotide sequence ID" value="NZ_JACOFX010000004.1"/>
</dbReference>
<proteinExistence type="predicted"/>
<accession>A0ABR6Z8T3</accession>
<keyword evidence="1" id="KW-1133">Transmembrane helix</keyword>
<organism evidence="2 3">
    <name type="scientific">Undibacterium umbellatum</name>
    <dbReference type="NCBI Taxonomy" id="2762300"/>
    <lineage>
        <taxon>Bacteria</taxon>
        <taxon>Pseudomonadati</taxon>
        <taxon>Pseudomonadota</taxon>
        <taxon>Betaproteobacteria</taxon>
        <taxon>Burkholderiales</taxon>
        <taxon>Oxalobacteraceae</taxon>
        <taxon>Undibacterium</taxon>
    </lineage>
</organism>
<sequence length="52" mass="6356">MSEQAPFYQRLGFNNCGLRHMRMLLSLMVVLNFSYWIWGRYIHPENCADWFL</sequence>
<reference evidence="2 3" key="1">
    <citation type="submission" date="2020-08" db="EMBL/GenBank/DDBJ databases">
        <title>Novel species isolated from subtropical streams in China.</title>
        <authorList>
            <person name="Lu H."/>
        </authorList>
    </citation>
    <scope>NUCLEOTIDE SEQUENCE [LARGE SCALE GENOMIC DNA]</scope>
    <source>
        <strain evidence="2 3">NL8W</strain>
    </source>
</reference>
<gene>
    <name evidence="2" type="ORF">H8L47_11495</name>
</gene>
<keyword evidence="1" id="KW-0472">Membrane</keyword>
<protein>
    <submittedName>
        <fullName evidence="2">Uncharacterized protein</fullName>
    </submittedName>
</protein>
<comment type="caution">
    <text evidence="2">The sequence shown here is derived from an EMBL/GenBank/DDBJ whole genome shotgun (WGS) entry which is preliminary data.</text>
</comment>
<feature type="transmembrane region" description="Helical" evidence="1">
    <location>
        <begin position="21"/>
        <end position="38"/>
    </location>
</feature>
<keyword evidence="3" id="KW-1185">Reference proteome</keyword>
<dbReference type="Proteomes" id="UP000646911">
    <property type="component" value="Unassembled WGS sequence"/>
</dbReference>
<evidence type="ECO:0000313" key="3">
    <source>
        <dbReference type="Proteomes" id="UP000646911"/>
    </source>
</evidence>
<name>A0ABR6Z8T3_9BURK</name>
<keyword evidence="1" id="KW-0812">Transmembrane</keyword>
<evidence type="ECO:0000256" key="1">
    <source>
        <dbReference type="SAM" id="Phobius"/>
    </source>
</evidence>
<dbReference type="EMBL" id="JACOFX010000004">
    <property type="protein sequence ID" value="MBC3908181.1"/>
    <property type="molecule type" value="Genomic_DNA"/>
</dbReference>